<dbReference type="Gene3D" id="3.40.1080.20">
    <property type="entry name" value="Acetyl-CoA hydrolase/transferase C-terminal domain"/>
    <property type="match status" value="1"/>
</dbReference>
<dbReference type="Gene3D" id="3.40.1080.10">
    <property type="entry name" value="Glutaconate Coenzyme A-transferase"/>
    <property type="match status" value="1"/>
</dbReference>
<protein>
    <submittedName>
        <fullName evidence="5">Acyl-CoA hydrolase</fullName>
    </submittedName>
</protein>
<gene>
    <name evidence="5" type="ORF">J2S13_002816</name>
</gene>
<feature type="domain" description="Acetyl-CoA hydrolase/transferase N-terminal" evidence="3">
    <location>
        <begin position="56"/>
        <end position="187"/>
    </location>
</feature>
<evidence type="ECO:0000313" key="5">
    <source>
        <dbReference type="EMBL" id="MDQ0216358.1"/>
    </source>
</evidence>
<evidence type="ECO:0000256" key="1">
    <source>
        <dbReference type="ARBA" id="ARBA00009632"/>
    </source>
</evidence>
<dbReference type="InterPro" id="IPR003702">
    <property type="entry name" value="ActCoA_hydro_N"/>
</dbReference>
<feature type="domain" description="Acetyl-CoA hydrolase/transferase C-terminal" evidence="4">
    <location>
        <begin position="279"/>
        <end position="432"/>
    </location>
</feature>
<evidence type="ECO:0000259" key="3">
    <source>
        <dbReference type="Pfam" id="PF02550"/>
    </source>
</evidence>
<keyword evidence="6" id="KW-1185">Reference proteome</keyword>
<dbReference type="Proteomes" id="UP001237207">
    <property type="component" value="Unassembled WGS sequence"/>
</dbReference>
<dbReference type="InterPro" id="IPR026888">
    <property type="entry name" value="AcetylCoA_hyd_C"/>
</dbReference>
<evidence type="ECO:0000313" key="6">
    <source>
        <dbReference type="Proteomes" id="UP001237207"/>
    </source>
</evidence>
<evidence type="ECO:0000256" key="2">
    <source>
        <dbReference type="ARBA" id="ARBA00022679"/>
    </source>
</evidence>
<keyword evidence="5" id="KW-0378">Hydrolase</keyword>
<dbReference type="GO" id="GO:0016787">
    <property type="term" value="F:hydrolase activity"/>
    <property type="evidence" value="ECO:0007669"/>
    <property type="project" value="UniProtKB-KW"/>
</dbReference>
<dbReference type="PANTHER" id="PTHR21432:SF20">
    <property type="entry name" value="ACETYL-COA HYDROLASE"/>
    <property type="match status" value="1"/>
</dbReference>
<dbReference type="Gene3D" id="3.30.750.70">
    <property type="entry name" value="4-hydroxybutyrate coenzyme like domains"/>
    <property type="match status" value="1"/>
</dbReference>
<proteinExistence type="inferred from homology"/>
<dbReference type="EMBL" id="JAUSUC010000045">
    <property type="protein sequence ID" value="MDQ0216358.1"/>
    <property type="molecule type" value="Genomic_DNA"/>
</dbReference>
<dbReference type="RefSeq" id="WP_307258363.1">
    <property type="nucleotide sequence ID" value="NZ_JAUSUC010000045.1"/>
</dbReference>
<accession>A0AAJ1WK95</accession>
<dbReference type="GO" id="GO:0008775">
    <property type="term" value="F:acetate CoA-transferase activity"/>
    <property type="evidence" value="ECO:0007669"/>
    <property type="project" value="InterPro"/>
</dbReference>
<dbReference type="AlphaFoldDB" id="A0AAJ1WK95"/>
<dbReference type="InterPro" id="IPR046433">
    <property type="entry name" value="ActCoA_hydro"/>
</dbReference>
<dbReference type="GO" id="GO:0006083">
    <property type="term" value="P:acetate metabolic process"/>
    <property type="evidence" value="ECO:0007669"/>
    <property type="project" value="InterPro"/>
</dbReference>
<comment type="similarity">
    <text evidence="1">Belongs to the acetyl-CoA hydrolase/transferase family.</text>
</comment>
<dbReference type="InterPro" id="IPR038460">
    <property type="entry name" value="AcetylCoA_hyd_C_sf"/>
</dbReference>
<keyword evidence="2" id="KW-0808">Transferase</keyword>
<dbReference type="Pfam" id="PF02550">
    <property type="entry name" value="AcetylCoA_hydro"/>
    <property type="match status" value="1"/>
</dbReference>
<dbReference type="InterPro" id="IPR037171">
    <property type="entry name" value="NagB/RpiA_transferase-like"/>
</dbReference>
<reference evidence="5" key="1">
    <citation type="submission" date="2023-07" db="EMBL/GenBank/DDBJ databases">
        <title>Genomic Encyclopedia of Type Strains, Phase IV (KMG-IV): sequencing the most valuable type-strain genomes for metagenomic binning, comparative biology and taxonomic classification.</title>
        <authorList>
            <person name="Goeker M."/>
        </authorList>
    </citation>
    <scope>NUCLEOTIDE SEQUENCE</scope>
    <source>
        <strain evidence="5">DSM 23947</strain>
    </source>
</reference>
<comment type="caution">
    <text evidence="5">The sequence shown here is derived from an EMBL/GenBank/DDBJ whole genome shotgun (WGS) entry which is preliminary data.</text>
</comment>
<name>A0AAJ1WK95_9BACI</name>
<dbReference type="Pfam" id="PF13336">
    <property type="entry name" value="AcetylCoA_hyd_C"/>
    <property type="match status" value="1"/>
</dbReference>
<organism evidence="5 6">
    <name type="scientific">Oikeobacillus pervagus</name>
    <dbReference type="NCBI Taxonomy" id="1325931"/>
    <lineage>
        <taxon>Bacteria</taxon>
        <taxon>Bacillati</taxon>
        <taxon>Bacillota</taxon>
        <taxon>Bacilli</taxon>
        <taxon>Bacillales</taxon>
        <taxon>Bacillaceae</taxon>
        <taxon>Oikeobacillus</taxon>
    </lineage>
</organism>
<evidence type="ECO:0000259" key="4">
    <source>
        <dbReference type="Pfam" id="PF13336"/>
    </source>
</evidence>
<sequence>MTTKKGDGMVNLVALTHEKEKLPVDVLSLIQDGDDILLPLANGEPKVLLDVIEQNASRFNGVRIHQMHAIRERDYINGKMKRNVKHVAYFLSEATRKAYLQGNCDLVPNHFHQVPRILQESTKTSLVLACASPMDEHGYFSLGTQADYVASFIGKVPFFLEVNQQMPRTFGENQIHVSQIEGFIQTDYPLHEIPMSPITSTDQRIAEYVAEQIPDGATIQVGIGAIPNAVISLLQNNRHLGIHTELISDGIVDLVKTGVVDGTLKNTNKGKIVTTFALGTKKLYQFIDENPGVEFLPVDMVNDPREIAKEDRMISINSTTEVDFYGQCASETIAGKYYSSSGGQADFARGVHFSKEGKGFICMHSTAKEGTISKIRPLLSRGSVVTTSKNDVDRIVTEYGVAELKGKSIEDRTKALIAIAHPRFREELTYEAIKNGFIL</sequence>
<dbReference type="PANTHER" id="PTHR21432">
    <property type="entry name" value="ACETYL-COA HYDROLASE-RELATED"/>
    <property type="match status" value="1"/>
</dbReference>
<dbReference type="SUPFAM" id="SSF100950">
    <property type="entry name" value="NagB/RpiA/CoA transferase-like"/>
    <property type="match status" value="2"/>
</dbReference>